<proteinExistence type="predicted"/>
<keyword evidence="3" id="KW-0804">Transcription</keyword>
<dbReference type="PROSITE" id="PS00894">
    <property type="entry name" value="HTH_DEOR_1"/>
    <property type="match status" value="1"/>
</dbReference>
<dbReference type="PANTHER" id="PTHR34580:SF3">
    <property type="entry name" value="PROTEIN PAFB"/>
    <property type="match status" value="1"/>
</dbReference>
<dbReference type="Pfam" id="PF13280">
    <property type="entry name" value="WYL"/>
    <property type="match status" value="1"/>
</dbReference>
<gene>
    <name evidence="5" type="ORF">NUH22_02265</name>
</gene>
<keyword evidence="2" id="KW-0238">DNA-binding</keyword>
<dbReference type="InterPro" id="IPR026881">
    <property type="entry name" value="WYL_dom"/>
</dbReference>
<dbReference type="AlphaFoldDB" id="A0AA95BSI8"/>
<dbReference type="EMBL" id="CP102487">
    <property type="protein sequence ID" value="UUX59487.1"/>
    <property type="molecule type" value="Genomic_DNA"/>
</dbReference>
<dbReference type="InterPro" id="IPR051534">
    <property type="entry name" value="CBASS_pafABC_assoc_protein"/>
</dbReference>
<dbReference type="KEGG" id="gar:AOZ07_02420"/>
<dbReference type="InterPro" id="IPR001034">
    <property type="entry name" value="DeoR_HTH"/>
</dbReference>
<dbReference type="Pfam" id="PF08279">
    <property type="entry name" value="HTH_11"/>
    <property type="match status" value="1"/>
</dbReference>
<dbReference type="RefSeq" id="WP_060700553.1">
    <property type="nucleotide sequence ID" value="NZ_CP012750.1"/>
</dbReference>
<dbReference type="SUPFAM" id="SSF46785">
    <property type="entry name" value="Winged helix' DNA-binding domain"/>
    <property type="match status" value="1"/>
</dbReference>
<evidence type="ECO:0000313" key="5">
    <source>
        <dbReference type="EMBL" id="UUX59487.1"/>
    </source>
</evidence>
<keyword evidence="1" id="KW-0805">Transcription regulation</keyword>
<dbReference type="PROSITE" id="PS52050">
    <property type="entry name" value="WYL"/>
    <property type="match status" value="1"/>
</dbReference>
<reference evidence="5" key="1">
    <citation type="journal article" date="2022" name="Pest Manag. Sci.">
        <title>Glutamicibacter halophytocola-mediated host fitness of potato tuber moth on Solanaceae crops.</title>
        <authorList>
            <person name="Wang W."/>
            <person name="Xiao G."/>
            <person name="Du G."/>
            <person name="Chang L."/>
            <person name="Yang Y."/>
            <person name="Ye J."/>
            <person name="Chen B."/>
        </authorList>
    </citation>
    <scope>NUCLEOTIDE SEQUENCE</scope>
    <source>
        <strain evidence="5">S2</strain>
    </source>
</reference>
<dbReference type="Proteomes" id="UP001060018">
    <property type="component" value="Chromosome"/>
</dbReference>
<evidence type="ECO:0000256" key="1">
    <source>
        <dbReference type="ARBA" id="ARBA00023015"/>
    </source>
</evidence>
<dbReference type="InterPro" id="IPR013196">
    <property type="entry name" value="HTH_11"/>
</dbReference>
<evidence type="ECO:0000259" key="4">
    <source>
        <dbReference type="PROSITE" id="PS51000"/>
    </source>
</evidence>
<name>A0AA95BSI8_9MICC</name>
<feature type="domain" description="HTH deoR-type" evidence="4">
    <location>
        <begin position="3"/>
        <end position="58"/>
    </location>
</feature>
<sequence>MSTSTRFLRLLSLLQTHRYWSGDELADRLDVSLRTVRRDIERLRDLGYPVQADRGVGGGYQLASGTALPPLVLDDEEAVALVAALQSTVHGGSSALAEAALRAMGKVLPVLPARLRKRAQALTASTVPLNSRSSAPDPVDPAVLVAFAQACRDHERIAFDYKDAKGTKSSRRVEPVQLVNVGNRYYLVAFDLDRDDWRSFRVDRAQNASPRALRFIPRPVPGGDAAGFVRAGLRGSGQPGVSARVYANAEKLEPLIGRWFEIQQIDGDSCLVRTENMDLRWAAFGLAMSEAKVSEVQPTELRALLDSWISNIGSTPRE</sequence>
<dbReference type="CDD" id="cd00090">
    <property type="entry name" value="HTH_ARSR"/>
    <property type="match status" value="1"/>
</dbReference>
<dbReference type="InterPro" id="IPR011991">
    <property type="entry name" value="ArsR-like_HTH"/>
</dbReference>
<accession>A0AA95BSI8</accession>
<evidence type="ECO:0000313" key="6">
    <source>
        <dbReference type="Proteomes" id="UP001060018"/>
    </source>
</evidence>
<dbReference type="Gene3D" id="1.10.10.10">
    <property type="entry name" value="Winged helix-like DNA-binding domain superfamily/Winged helix DNA-binding domain"/>
    <property type="match status" value="1"/>
</dbReference>
<dbReference type="PROSITE" id="PS51000">
    <property type="entry name" value="HTH_DEOR_2"/>
    <property type="match status" value="1"/>
</dbReference>
<dbReference type="GO" id="GO:0003677">
    <property type="term" value="F:DNA binding"/>
    <property type="evidence" value="ECO:0007669"/>
    <property type="project" value="UniProtKB-KW"/>
</dbReference>
<dbReference type="InterPro" id="IPR036388">
    <property type="entry name" value="WH-like_DNA-bd_sf"/>
</dbReference>
<dbReference type="GO" id="GO:0003700">
    <property type="term" value="F:DNA-binding transcription factor activity"/>
    <property type="evidence" value="ECO:0007669"/>
    <property type="project" value="InterPro"/>
</dbReference>
<dbReference type="InterPro" id="IPR036390">
    <property type="entry name" value="WH_DNA-bd_sf"/>
</dbReference>
<evidence type="ECO:0000256" key="3">
    <source>
        <dbReference type="ARBA" id="ARBA00023163"/>
    </source>
</evidence>
<dbReference type="InterPro" id="IPR018356">
    <property type="entry name" value="Tscrpt_reg_HTH_DeoR_CS"/>
</dbReference>
<protein>
    <submittedName>
        <fullName evidence="5">YafY family transcriptional regulator</fullName>
    </submittedName>
</protein>
<organism evidence="5 6">
    <name type="scientific">Glutamicibacter halophytocola</name>
    <dbReference type="NCBI Taxonomy" id="1933880"/>
    <lineage>
        <taxon>Bacteria</taxon>
        <taxon>Bacillati</taxon>
        <taxon>Actinomycetota</taxon>
        <taxon>Actinomycetes</taxon>
        <taxon>Micrococcales</taxon>
        <taxon>Micrococcaceae</taxon>
        <taxon>Glutamicibacter</taxon>
    </lineage>
</organism>
<dbReference type="PANTHER" id="PTHR34580">
    <property type="match status" value="1"/>
</dbReference>
<evidence type="ECO:0000256" key="2">
    <source>
        <dbReference type="ARBA" id="ARBA00023125"/>
    </source>
</evidence>